<dbReference type="EMBL" id="LT598496">
    <property type="protein sequence ID" value="SBV30820.1"/>
    <property type="molecule type" value="Genomic_DNA"/>
</dbReference>
<proteinExistence type="predicted"/>
<reference evidence="2" key="1">
    <citation type="submission" date="2016-06" db="EMBL/GenBank/DDBJ databases">
        <authorList>
            <person name="Varghese N."/>
        </authorList>
    </citation>
    <scope>NUCLEOTIDE SEQUENCE [LARGE SCALE GENOMIC DNA]</scope>
    <source>
        <strain evidence="2">DSM 45344</strain>
    </source>
</reference>
<organism evidence="1 2">
    <name type="scientific">Micromonospora krabiensis</name>
    <dbReference type="NCBI Taxonomy" id="307121"/>
    <lineage>
        <taxon>Bacteria</taxon>
        <taxon>Bacillati</taxon>
        <taxon>Actinomycetota</taxon>
        <taxon>Actinomycetes</taxon>
        <taxon>Micromonosporales</taxon>
        <taxon>Micromonosporaceae</taxon>
        <taxon>Micromonospora</taxon>
    </lineage>
</organism>
<dbReference type="STRING" id="307121.GA0070620_6422"/>
<keyword evidence="2" id="KW-1185">Reference proteome</keyword>
<sequence>MPPVPASGESWTVSDDHQRGDEDVIVVESYVAACPRRVPLPAVRPFLRGGRGAVAGRLLGLAAWLVEPAGGGQRGVRAHVDGAIARFAELLGPPECDVRAEGRHLAVGRYSWRYAAWRRGGNILVIGPALDAFSYAQDEEAVVYIGEFAEDRPFPDAADFLDLLHV</sequence>
<accession>A0A1C3NE35</accession>
<evidence type="ECO:0000313" key="1">
    <source>
        <dbReference type="EMBL" id="SBV30820.1"/>
    </source>
</evidence>
<protein>
    <submittedName>
        <fullName evidence="1">Uncharacterized protein</fullName>
    </submittedName>
</protein>
<evidence type="ECO:0000313" key="2">
    <source>
        <dbReference type="Proteomes" id="UP000199393"/>
    </source>
</evidence>
<name>A0A1C3NE35_9ACTN</name>
<dbReference type="Proteomes" id="UP000199393">
    <property type="component" value="Chromosome I"/>
</dbReference>
<gene>
    <name evidence="1" type="ORF">GA0070620_6422</name>
</gene>
<dbReference type="AlphaFoldDB" id="A0A1C3NE35"/>